<evidence type="ECO:0000313" key="2">
    <source>
        <dbReference type="Proteomes" id="UP000440096"/>
    </source>
</evidence>
<comment type="caution">
    <text evidence="1">The sequence shown here is derived from an EMBL/GenBank/DDBJ whole genome shotgun (WGS) entry which is preliminary data.</text>
</comment>
<dbReference type="AlphaFoldDB" id="A0A6N7YL56"/>
<proteinExistence type="predicted"/>
<protein>
    <submittedName>
        <fullName evidence="1">DUF2191 domain-containing protein</fullName>
    </submittedName>
</protein>
<organism evidence="1 2">
    <name type="scientific">Amycolatopsis pithecellobii</name>
    <dbReference type="NCBI Taxonomy" id="664692"/>
    <lineage>
        <taxon>Bacteria</taxon>
        <taxon>Bacillati</taxon>
        <taxon>Actinomycetota</taxon>
        <taxon>Actinomycetes</taxon>
        <taxon>Pseudonocardiales</taxon>
        <taxon>Pseudonocardiaceae</taxon>
        <taxon>Amycolatopsis</taxon>
    </lineage>
</organism>
<dbReference type="InterPro" id="IPR019239">
    <property type="entry name" value="VapB_antitoxin"/>
</dbReference>
<evidence type="ECO:0000313" key="1">
    <source>
        <dbReference type="EMBL" id="MTD53655.1"/>
    </source>
</evidence>
<dbReference type="EMBL" id="WMBA01000007">
    <property type="protein sequence ID" value="MTD53655.1"/>
    <property type="molecule type" value="Genomic_DNA"/>
</dbReference>
<reference evidence="1 2" key="1">
    <citation type="submission" date="2019-11" db="EMBL/GenBank/DDBJ databases">
        <title>Draft genome of Amycolatopsis RM579.</title>
        <authorList>
            <person name="Duangmal K."/>
            <person name="Mingma R."/>
        </authorList>
    </citation>
    <scope>NUCLEOTIDE SEQUENCE [LARGE SCALE GENOMIC DNA]</scope>
    <source>
        <strain evidence="1 2">RM579</strain>
    </source>
</reference>
<dbReference type="OrthoDB" id="3579062at2"/>
<dbReference type="RefSeq" id="WP_154755908.1">
    <property type="nucleotide sequence ID" value="NZ_WMBA01000007.1"/>
</dbReference>
<dbReference type="Pfam" id="PF09957">
    <property type="entry name" value="VapB_antitoxin"/>
    <property type="match status" value="1"/>
</dbReference>
<dbReference type="Proteomes" id="UP000440096">
    <property type="component" value="Unassembled WGS sequence"/>
</dbReference>
<gene>
    <name evidence="1" type="ORF">GKO32_06600</name>
</gene>
<sequence>MRTTVNIDDTLLREAKSLAMQSGRPLGAVVDDALRVFISRAADAQRTASTFHLPTGGEGGLQPGVDLDDKEQLAALLDEDIQGR</sequence>
<keyword evidence="2" id="KW-1185">Reference proteome</keyword>
<name>A0A6N7YL56_9PSEU</name>
<accession>A0A6N7YL56</accession>